<dbReference type="GO" id="GO:0052689">
    <property type="term" value="F:carboxylic ester hydrolase activity"/>
    <property type="evidence" value="ECO:0007669"/>
    <property type="project" value="UniProtKB-KW"/>
</dbReference>
<name>A0A139SMZ4_9BACT</name>
<dbReference type="Gene3D" id="3.40.50.1820">
    <property type="entry name" value="alpha/beta hydrolase"/>
    <property type="match status" value="1"/>
</dbReference>
<keyword evidence="3" id="KW-0378">Hydrolase</keyword>
<keyword evidence="2" id="KW-0732">Signal</keyword>
<evidence type="ECO:0000259" key="4">
    <source>
        <dbReference type="Pfam" id="PF22244"/>
    </source>
</evidence>
<dbReference type="SUPFAM" id="SSF53474">
    <property type="entry name" value="alpha/beta-Hydrolases"/>
    <property type="match status" value="1"/>
</dbReference>
<gene>
    <name evidence="5" type="ORF">AXK11_04930</name>
</gene>
<keyword evidence="6" id="KW-1185">Reference proteome</keyword>
<proteinExistence type="predicted"/>
<dbReference type="InterPro" id="IPR029058">
    <property type="entry name" value="AB_hydrolase_fold"/>
</dbReference>
<evidence type="ECO:0000313" key="5">
    <source>
        <dbReference type="EMBL" id="KXU35881.1"/>
    </source>
</evidence>
<dbReference type="InterPro" id="IPR054579">
    <property type="entry name" value="GCE-like_dom"/>
</dbReference>
<dbReference type="AlphaFoldDB" id="A0A139SMZ4"/>
<evidence type="ECO:0000256" key="2">
    <source>
        <dbReference type="ARBA" id="ARBA00022729"/>
    </source>
</evidence>
<reference evidence="6" key="1">
    <citation type="submission" date="2016-02" db="EMBL/GenBank/DDBJ databases">
        <authorList>
            <person name="Sanders J.G."/>
            <person name="Lin J.Y."/>
            <person name="Wertz J.T."/>
            <person name="Russell J.A."/>
            <person name="Moreau C.S."/>
            <person name="Powell S."/>
        </authorList>
    </citation>
    <scope>NUCLEOTIDE SEQUENCE [LARGE SCALE GENOMIC DNA]</scope>
    <source>
        <strain evidence="6">CAG34</strain>
    </source>
</reference>
<dbReference type="Proteomes" id="UP000070058">
    <property type="component" value="Unassembled WGS sequence"/>
</dbReference>
<evidence type="ECO:0000256" key="1">
    <source>
        <dbReference type="ARBA" id="ARBA00022487"/>
    </source>
</evidence>
<sequence length="397" mass="43526">MWGERERPRTAREWEYARKPELLELYSSQIYGRTPEGGGVASVETISQDTGALACLATMTQLKIRFWGPREGTRAATLLLYTPNAQAALGPVPVLVGLNFMGNHSTTADPTVLVSPGFHDEGYWKTIAADRAAQESYWSVEVALKRGYAVATMHCGELEADTPGAGPAGVRGLFNSEAEFAAPAPDMWGTIGAWAWGLSRILDVLGTLPEIDATAAILHGHSRLGKTALWAAAQDPRFAAVISHSSGGGGAGLFRHEKCETVKGLSHYFPYWFTPNFRNYIDAHETLPIDQHHLLGLIAPRPVHVASTTADAHRPDFFSAVYASPVMELYGHRGILPPELATPGVDLSWQEAQSVQLPEVGRRIGQRLSFHLREGWHEVKAEDWKHFADFSDANVRR</sequence>
<comment type="caution">
    <text evidence="5">The sequence shown here is derived from an EMBL/GenBank/DDBJ whole genome shotgun (WGS) entry which is preliminary data.</text>
</comment>
<keyword evidence="1" id="KW-0719">Serine esterase</keyword>
<dbReference type="EMBL" id="LSZQ01000041">
    <property type="protein sequence ID" value="KXU35881.1"/>
    <property type="molecule type" value="Genomic_DNA"/>
</dbReference>
<dbReference type="STRING" id="1548207.AXK11_04930"/>
<accession>A0A139SMZ4</accession>
<feature type="domain" description="4-O-methyl-glucuronoyl methylesterase-like" evidence="4">
    <location>
        <begin position="188"/>
        <end position="314"/>
    </location>
</feature>
<protein>
    <recommendedName>
        <fullName evidence="4">4-O-methyl-glucuronoyl methylesterase-like domain-containing protein</fullName>
    </recommendedName>
</protein>
<evidence type="ECO:0000313" key="6">
    <source>
        <dbReference type="Proteomes" id="UP000070058"/>
    </source>
</evidence>
<evidence type="ECO:0000256" key="3">
    <source>
        <dbReference type="ARBA" id="ARBA00022801"/>
    </source>
</evidence>
<dbReference type="Pfam" id="PF22244">
    <property type="entry name" value="GCE_fung"/>
    <property type="match status" value="1"/>
</dbReference>
<organism evidence="5 6">
    <name type="scientific">Cephaloticoccus primus</name>
    <dbReference type="NCBI Taxonomy" id="1548207"/>
    <lineage>
        <taxon>Bacteria</taxon>
        <taxon>Pseudomonadati</taxon>
        <taxon>Verrucomicrobiota</taxon>
        <taxon>Opitutia</taxon>
        <taxon>Opitutales</taxon>
        <taxon>Opitutaceae</taxon>
        <taxon>Cephaloticoccus</taxon>
    </lineage>
</organism>